<comment type="similarity">
    <text evidence="1 6 7 8">Belongs to the TRAFAC class TrmE-Era-EngA-EngB-Septin-like GTPase superfamily. Era GTPase family.</text>
</comment>
<dbReference type="GO" id="GO:0005886">
    <property type="term" value="C:plasma membrane"/>
    <property type="evidence" value="ECO:0007669"/>
    <property type="project" value="UniProtKB-SubCell"/>
</dbReference>
<dbReference type="CDD" id="cd22534">
    <property type="entry name" value="KH-II_Era"/>
    <property type="match status" value="1"/>
</dbReference>
<dbReference type="InterPro" id="IPR009019">
    <property type="entry name" value="KH_sf_prok-type"/>
</dbReference>
<dbReference type="GO" id="GO:0005525">
    <property type="term" value="F:GTP binding"/>
    <property type="evidence" value="ECO:0007669"/>
    <property type="project" value="UniProtKB-UniRule"/>
</dbReference>
<proteinExistence type="inferred from homology"/>
<feature type="binding site" evidence="6">
    <location>
        <begin position="127"/>
        <end position="130"/>
    </location>
    <ligand>
        <name>GTP</name>
        <dbReference type="ChEBI" id="CHEBI:37565"/>
    </ligand>
</feature>
<keyword evidence="4 6" id="KW-0694">RNA-binding</keyword>
<keyword evidence="6" id="KW-0963">Cytoplasm</keyword>
<dbReference type="InterPro" id="IPR027417">
    <property type="entry name" value="P-loop_NTPase"/>
</dbReference>
<feature type="region of interest" description="G5" evidence="7">
    <location>
        <begin position="158"/>
        <end position="160"/>
    </location>
</feature>
<dbReference type="SUPFAM" id="SSF54814">
    <property type="entry name" value="Prokaryotic type KH domain (KH-domain type II)"/>
    <property type="match status" value="1"/>
</dbReference>
<evidence type="ECO:0000256" key="6">
    <source>
        <dbReference type="HAMAP-Rule" id="MF_00367"/>
    </source>
</evidence>
<evidence type="ECO:0000313" key="11">
    <source>
        <dbReference type="EMBL" id="AER66513.1"/>
    </source>
</evidence>
<keyword evidence="12" id="KW-1185">Reference proteome</keyword>
<dbReference type="PRINTS" id="PR00326">
    <property type="entry name" value="GTP1OBG"/>
</dbReference>
<gene>
    <name evidence="6" type="primary">era</name>
    <name evidence="11" type="ordered locus">Tlie_0780</name>
</gene>
<dbReference type="InterPro" id="IPR005662">
    <property type="entry name" value="GTPase_Era-like"/>
</dbReference>
<dbReference type="PROSITE" id="PS51713">
    <property type="entry name" value="G_ERA"/>
    <property type="match status" value="1"/>
</dbReference>
<dbReference type="HOGENOM" id="CLU_038009_1_0_0"/>
<feature type="binding site" evidence="6">
    <location>
        <begin position="15"/>
        <end position="22"/>
    </location>
    <ligand>
        <name>GTP</name>
        <dbReference type="ChEBI" id="CHEBI:37565"/>
    </ligand>
</feature>
<keyword evidence="6" id="KW-0699">rRNA-binding</keyword>
<comment type="subcellular location">
    <subcellularLocation>
        <location evidence="6">Cytoplasm</location>
    </subcellularLocation>
    <subcellularLocation>
        <location evidence="6">Cell inner membrane</location>
        <topology evidence="6">Peripheral membrane protein</topology>
    </subcellularLocation>
</comment>
<feature type="domain" description="KH type-2" evidence="9">
    <location>
        <begin position="202"/>
        <end position="291"/>
    </location>
</feature>
<evidence type="ECO:0000256" key="1">
    <source>
        <dbReference type="ARBA" id="ARBA00007921"/>
    </source>
</evidence>
<name>G7V9G3_THELD</name>
<dbReference type="HAMAP" id="MF_00367">
    <property type="entry name" value="GTPase_Era"/>
    <property type="match status" value="1"/>
</dbReference>
<dbReference type="InterPro" id="IPR030388">
    <property type="entry name" value="G_ERA_dom"/>
</dbReference>
<dbReference type="InterPro" id="IPR004044">
    <property type="entry name" value="KH_dom_type_2"/>
</dbReference>
<dbReference type="NCBIfam" id="NF000908">
    <property type="entry name" value="PRK00089.1"/>
    <property type="match status" value="1"/>
</dbReference>
<keyword evidence="6" id="KW-1003">Cell membrane</keyword>
<dbReference type="PANTHER" id="PTHR42698:SF1">
    <property type="entry name" value="GTPASE ERA, MITOCHONDRIAL"/>
    <property type="match status" value="1"/>
</dbReference>
<evidence type="ECO:0000256" key="5">
    <source>
        <dbReference type="ARBA" id="ARBA00023134"/>
    </source>
</evidence>
<evidence type="ECO:0000256" key="7">
    <source>
        <dbReference type="PROSITE-ProRule" id="PRU01050"/>
    </source>
</evidence>
<evidence type="ECO:0000259" key="10">
    <source>
        <dbReference type="PROSITE" id="PS51713"/>
    </source>
</evidence>
<feature type="region of interest" description="G3" evidence="7">
    <location>
        <begin position="63"/>
        <end position="66"/>
    </location>
</feature>
<organism evidence="11 12">
    <name type="scientific">Thermovirga lienii (strain ATCC BAA-1197 / DSM 17291 / Cas60314)</name>
    <dbReference type="NCBI Taxonomy" id="580340"/>
    <lineage>
        <taxon>Bacteria</taxon>
        <taxon>Thermotogati</taxon>
        <taxon>Synergistota</taxon>
        <taxon>Synergistia</taxon>
        <taxon>Synergistales</taxon>
        <taxon>Thermovirgaceae</taxon>
        <taxon>Thermovirga</taxon>
    </lineage>
</organism>
<feature type="domain" description="Era-type G" evidence="10">
    <location>
        <begin position="7"/>
        <end position="179"/>
    </location>
</feature>
<evidence type="ECO:0000256" key="2">
    <source>
        <dbReference type="ARBA" id="ARBA00020484"/>
    </source>
</evidence>
<dbReference type="PROSITE" id="PS50823">
    <property type="entry name" value="KH_TYPE_2"/>
    <property type="match status" value="1"/>
</dbReference>
<dbReference type="eggNOG" id="COG1159">
    <property type="taxonomic scope" value="Bacteria"/>
</dbReference>
<dbReference type="STRING" id="580340.Tlie_0780"/>
<dbReference type="Pfam" id="PF01926">
    <property type="entry name" value="MMR_HSR1"/>
    <property type="match status" value="1"/>
</dbReference>
<feature type="binding site" evidence="6">
    <location>
        <begin position="63"/>
        <end position="67"/>
    </location>
    <ligand>
        <name>GTP</name>
        <dbReference type="ChEBI" id="CHEBI:37565"/>
    </ligand>
</feature>
<dbReference type="GO" id="GO:0043024">
    <property type="term" value="F:ribosomal small subunit binding"/>
    <property type="evidence" value="ECO:0007669"/>
    <property type="project" value="TreeGrafter"/>
</dbReference>
<keyword evidence="6" id="KW-0472">Membrane</keyword>
<dbReference type="KEGG" id="tli:Tlie_0780"/>
<dbReference type="GO" id="GO:0003924">
    <property type="term" value="F:GTPase activity"/>
    <property type="evidence" value="ECO:0007669"/>
    <property type="project" value="UniProtKB-UniRule"/>
</dbReference>
<evidence type="ECO:0000256" key="4">
    <source>
        <dbReference type="ARBA" id="ARBA00022884"/>
    </source>
</evidence>
<evidence type="ECO:0000313" key="12">
    <source>
        <dbReference type="Proteomes" id="UP000005868"/>
    </source>
</evidence>
<dbReference type="Proteomes" id="UP000005868">
    <property type="component" value="Chromosome"/>
</dbReference>
<comment type="function">
    <text evidence="6">An essential GTPase that binds both GDP and GTP, with rapid nucleotide exchange. Plays a role in 16S rRNA processing and 30S ribosomal subunit biogenesis and possibly also in cell cycle regulation and energy metabolism.</text>
</comment>
<dbReference type="SUPFAM" id="SSF52540">
    <property type="entry name" value="P-loop containing nucleoside triphosphate hydrolases"/>
    <property type="match status" value="1"/>
</dbReference>
<dbReference type="Pfam" id="PF07650">
    <property type="entry name" value="KH_2"/>
    <property type="match status" value="1"/>
</dbReference>
<evidence type="ECO:0000256" key="3">
    <source>
        <dbReference type="ARBA" id="ARBA00022741"/>
    </source>
</evidence>
<evidence type="ECO:0000259" key="9">
    <source>
        <dbReference type="PROSITE" id="PS50823"/>
    </source>
</evidence>
<dbReference type="GO" id="GO:0070181">
    <property type="term" value="F:small ribosomal subunit rRNA binding"/>
    <property type="evidence" value="ECO:0007669"/>
    <property type="project" value="UniProtKB-UniRule"/>
</dbReference>
<dbReference type="Gene3D" id="3.30.300.20">
    <property type="match status" value="1"/>
</dbReference>
<dbReference type="GO" id="GO:0005829">
    <property type="term" value="C:cytosol"/>
    <property type="evidence" value="ECO:0007669"/>
    <property type="project" value="TreeGrafter"/>
</dbReference>
<sequence length="306" mass="34625">MTSEKFRSGMVALVGKPNVGKSTLINALLGWKFSIVSPKPQTTRRCTRYVITRESEGQVVFIDTPGLHKALHLLGKAMEKQLCEVMEKVDLICYITDARTQSLGAEDDIMIERMKKNSSAPVVLVINKIDLVRDPLEAKERLVALYGERIDIKAVVLLSALTGDGVEELLSTVIGMLPEGGLLYPPEYVGDFTEKFVAEEIIREKILEETEQEVPHSVAVVIEEFKSPEEYPDRNSLFIRADIYVERQGQKGILIGKGGRMLKKIGQKAREEIEKQFGYPVYLDLWVKVRPGWRNSERELKRMGYL</sequence>
<dbReference type="Gene3D" id="3.40.50.300">
    <property type="entry name" value="P-loop containing nucleotide triphosphate hydrolases"/>
    <property type="match status" value="1"/>
</dbReference>
<protein>
    <recommendedName>
        <fullName evidence="2 6">GTPase Era</fullName>
    </recommendedName>
</protein>
<accession>G7V9G3</accession>
<dbReference type="NCBIfam" id="TIGR00436">
    <property type="entry name" value="era"/>
    <property type="match status" value="1"/>
</dbReference>
<evidence type="ECO:0000256" key="8">
    <source>
        <dbReference type="RuleBase" id="RU003761"/>
    </source>
</evidence>
<reference evidence="11 12" key="2">
    <citation type="journal article" date="2012" name="Stand. Genomic Sci.">
        <title>Genome sequence of the moderately thermophilic, amino-acid-degrading and sulfur-reducing bacterium Thermovirga lienii type strain (Cas60314(T)).</title>
        <authorList>
            <person name="Goker M."/>
            <person name="Saunders E."/>
            <person name="Lapidus A."/>
            <person name="Nolan M."/>
            <person name="Lucas S."/>
            <person name="Hammon N."/>
            <person name="Deshpande S."/>
            <person name="Cheng J.F."/>
            <person name="Han C."/>
            <person name="Tapia R."/>
            <person name="Goodwin L.A."/>
            <person name="Pitluck S."/>
            <person name="Liolios K."/>
            <person name="Mavromatis K."/>
            <person name="Pagani I."/>
            <person name="Ivanova N."/>
            <person name="Mikhailova N."/>
            <person name="Pati A."/>
            <person name="Chen A."/>
            <person name="Palaniappan K."/>
            <person name="Land M."/>
            <person name="Chang Y.J."/>
            <person name="Jeffries C.D."/>
            <person name="Brambilla E.M."/>
            <person name="Rohde M."/>
            <person name="Spring S."/>
            <person name="Detter J.C."/>
            <person name="Woyke T."/>
            <person name="Bristow J."/>
            <person name="Eisen J.A."/>
            <person name="Markowitz V."/>
            <person name="Hugenholtz P."/>
            <person name="Kyrpides N.C."/>
            <person name="Klenk H.P."/>
        </authorList>
    </citation>
    <scope>NUCLEOTIDE SEQUENCE [LARGE SCALE GENOMIC DNA]</scope>
    <source>
        <strain evidence="12">ATCC BAA-1197 / DSM 17291 / Cas60314</strain>
    </source>
</reference>
<dbReference type="FunFam" id="3.30.300.20:FF:000003">
    <property type="entry name" value="GTPase Era"/>
    <property type="match status" value="1"/>
</dbReference>
<dbReference type="GO" id="GO:0000028">
    <property type="term" value="P:ribosomal small subunit assembly"/>
    <property type="evidence" value="ECO:0007669"/>
    <property type="project" value="TreeGrafter"/>
</dbReference>
<keyword evidence="6" id="KW-0690">Ribosome biogenesis</keyword>
<dbReference type="InterPro" id="IPR005225">
    <property type="entry name" value="Small_GTP-bd"/>
</dbReference>
<dbReference type="InterPro" id="IPR006073">
    <property type="entry name" value="GTP-bd"/>
</dbReference>
<dbReference type="NCBIfam" id="TIGR00231">
    <property type="entry name" value="small_GTP"/>
    <property type="match status" value="1"/>
</dbReference>
<comment type="subunit">
    <text evidence="6">Monomer.</text>
</comment>
<feature type="region of interest" description="G2" evidence="7">
    <location>
        <begin position="41"/>
        <end position="45"/>
    </location>
</feature>
<dbReference type="PANTHER" id="PTHR42698">
    <property type="entry name" value="GTPASE ERA"/>
    <property type="match status" value="1"/>
</dbReference>
<reference evidence="12" key="1">
    <citation type="submission" date="2011-10" db="EMBL/GenBank/DDBJ databases">
        <title>The complete genome of chromosome of Thermovirga lienii DSM 17291.</title>
        <authorList>
            <consortium name="US DOE Joint Genome Institute (JGI-PGF)"/>
            <person name="Lucas S."/>
            <person name="Copeland A."/>
            <person name="Lapidus A."/>
            <person name="Glavina del Rio T."/>
            <person name="Dalin E."/>
            <person name="Tice H."/>
            <person name="Bruce D."/>
            <person name="Goodwin L."/>
            <person name="Pitluck S."/>
            <person name="Peters L."/>
            <person name="Mikhailova N."/>
            <person name="Saunders E."/>
            <person name="Kyrpides N."/>
            <person name="Mavromatis K."/>
            <person name="Ivanova N."/>
            <person name="Last F.I."/>
            <person name="Brettin T."/>
            <person name="Detter J.C."/>
            <person name="Han C."/>
            <person name="Larimer F."/>
            <person name="Land M."/>
            <person name="Hauser L."/>
            <person name="Markowitz V."/>
            <person name="Cheng J.-F."/>
            <person name="Hugenholtz P."/>
            <person name="Woyke T."/>
            <person name="Wu D."/>
            <person name="Spring S."/>
            <person name="Schroeder M."/>
            <person name="Brambilla E.-M."/>
            <person name="Klenk H.-P."/>
            <person name="Eisen J.A."/>
        </authorList>
    </citation>
    <scope>NUCLEOTIDE SEQUENCE [LARGE SCALE GENOMIC DNA]</scope>
    <source>
        <strain evidence="12">ATCC BAA-1197 / DSM 17291 / Cas60314</strain>
    </source>
</reference>
<dbReference type="EMBL" id="CP003096">
    <property type="protein sequence ID" value="AER66513.1"/>
    <property type="molecule type" value="Genomic_DNA"/>
</dbReference>
<feature type="region of interest" description="G4" evidence="7">
    <location>
        <begin position="127"/>
        <end position="130"/>
    </location>
</feature>
<feature type="region of interest" description="G1" evidence="7">
    <location>
        <begin position="15"/>
        <end position="22"/>
    </location>
</feature>
<keyword evidence="5 6" id="KW-0342">GTP-binding</keyword>
<keyword evidence="3 6" id="KW-0547">Nucleotide-binding</keyword>
<keyword evidence="6" id="KW-0997">Cell inner membrane</keyword>
<dbReference type="InterPro" id="IPR015946">
    <property type="entry name" value="KH_dom-like_a/b"/>
</dbReference>
<dbReference type="AlphaFoldDB" id="G7V9G3"/>
<dbReference type="CDD" id="cd04163">
    <property type="entry name" value="Era"/>
    <property type="match status" value="1"/>
</dbReference>